<feature type="transmembrane region" description="Helical" evidence="7">
    <location>
        <begin position="120"/>
        <end position="141"/>
    </location>
</feature>
<gene>
    <name evidence="9" type="ORF">R3P96_05685</name>
</gene>
<feature type="transmembrane region" description="Helical" evidence="7">
    <location>
        <begin position="82"/>
        <end position="108"/>
    </location>
</feature>
<feature type="transmembrane region" description="Helical" evidence="7">
    <location>
        <begin position="23"/>
        <end position="51"/>
    </location>
</feature>
<dbReference type="EMBL" id="JAWLJX010000001">
    <property type="protein sequence ID" value="MDV6260827.1"/>
    <property type="molecule type" value="Genomic_DNA"/>
</dbReference>
<keyword evidence="2 7" id="KW-0813">Transport</keyword>
<evidence type="ECO:0000256" key="7">
    <source>
        <dbReference type="RuleBase" id="RU363032"/>
    </source>
</evidence>
<accession>A0ABU4B9F4</accession>
<keyword evidence="5 7" id="KW-1133">Transmembrane helix</keyword>
<dbReference type="Gene3D" id="1.10.3720.10">
    <property type="entry name" value="MetI-like"/>
    <property type="match status" value="1"/>
</dbReference>
<comment type="similarity">
    <text evidence="7">Belongs to the binding-protein-dependent transport system permease family.</text>
</comment>
<comment type="subcellular location">
    <subcellularLocation>
        <location evidence="1 7">Cell membrane</location>
        <topology evidence="1 7">Multi-pass membrane protein</topology>
    </subcellularLocation>
</comment>
<feature type="transmembrane region" description="Helical" evidence="7">
    <location>
        <begin position="244"/>
        <end position="264"/>
    </location>
</feature>
<keyword evidence="6 7" id="KW-0472">Membrane</keyword>
<comment type="caution">
    <text evidence="9">The sequence shown here is derived from an EMBL/GenBank/DDBJ whole genome shotgun (WGS) entry which is preliminary data.</text>
</comment>
<dbReference type="PANTHER" id="PTHR30193">
    <property type="entry name" value="ABC TRANSPORTER PERMEASE PROTEIN"/>
    <property type="match status" value="1"/>
</dbReference>
<dbReference type="PANTHER" id="PTHR30193:SF37">
    <property type="entry name" value="INNER MEMBRANE ABC TRANSPORTER PERMEASE PROTEIN YCJO"/>
    <property type="match status" value="1"/>
</dbReference>
<dbReference type="Proteomes" id="UP001185755">
    <property type="component" value="Unassembled WGS sequence"/>
</dbReference>
<protein>
    <submittedName>
        <fullName evidence="9">Sugar ABC transporter permease</fullName>
    </submittedName>
</protein>
<reference evidence="9 10" key="1">
    <citation type="submission" date="2023-10" db="EMBL/GenBank/DDBJ databases">
        <title>Development of a sustainable strategy for remediation of hydrocarbon-contaminated territories based on the waste exchange concept.</title>
        <authorList>
            <person name="Krivoruchko A."/>
        </authorList>
    </citation>
    <scope>NUCLEOTIDE SEQUENCE [LARGE SCALE GENOMIC DNA]</scope>
    <source>
        <strain evidence="9 10">IEGM 1323</strain>
    </source>
</reference>
<dbReference type="SUPFAM" id="SSF161098">
    <property type="entry name" value="MetI-like"/>
    <property type="match status" value="1"/>
</dbReference>
<organism evidence="9 10">
    <name type="scientific">Rhodococcoides yunnanense</name>
    <dbReference type="NCBI Taxonomy" id="278209"/>
    <lineage>
        <taxon>Bacteria</taxon>
        <taxon>Bacillati</taxon>
        <taxon>Actinomycetota</taxon>
        <taxon>Actinomycetes</taxon>
        <taxon>Mycobacteriales</taxon>
        <taxon>Nocardiaceae</taxon>
        <taxon>Rhodococcoides</taxon>
    </lineage>
</organism>
<feature type="transmembrane region" description="Helical" evidence="7">
    <location>
        <begin position="218"/>
        <end position="237"/>
    </location>
</feature>
<evidence type="ECO:0000256" key="1">
    <source>
        <dbReference type="ARBA" id="ARBA00004651"/>
    </source>
</evidence>
<evidence type="ECO:0000313" key="10">
    <source>
        <dbReference type="Proteomes" id="UP001185755"/>
    </source>
</evidence>
<evidence type="ECO:0000256" key="6">
    <source>
        <dbReference type="ARBA" id="ARBA00023136"/>
    </source>
</evidence>
<keyword evidence="10" id="KW-1185">Reference proteome</keyword>
<dbReference type="RefSeq" id="WP_317563559.1">
    <property type="nucleotide sequence ID" value="NZ_JAWLJX010000001.1"/>
</dbReference>
<feature type="transmembrane region" description="Helical" evidence="7">
    <location>
        <begin position="276"/>
        <end position="294"/>
    </location>
</feature>
<keyword evidence="3" id="KW-1003">Cell membrane</keyword>
<dbReference type="Pfam" id="PF00528">
    <property type="entry name" value="BPD_transp_1"/>
    <property type="match status" value="1"/>
</dbReference>
<feature type="domain" description="ABC transmembrane type-1" evidence="8">
    <location>
        <begin position="83"/>
        <end position="295"/>
    </location>
</feature>
<dbReference type="PROSITE" id="PS50928">
    <property type="entry name" value="ABC_TM1"/>
    <property type="match status" value="1"/>
</dbReference>
<keyword evidence="4 7" id="KW-0812">Transmembrane</keyword>
<proteinExistence type="inferred from homology"/>
<evidence type="ECO:0000313" key="9">
    <source>
        <dbReference type="EMBL" id="MDV6260827.1"/>
    </source>
</evidence>
<evidence type="ECO:0000256" key="2">
    <source>
        <dbReference type="ARBA" id="ARBA00022448"/>
    </source>
</evidence>
<evidence type="ECO:0000259" key="8">
    <source>
        <dbReference type="PROSITE" id="PS50928"/>
    </source>
</evidence>
<name>A0ABU4B9F4_9NOCA</name>
<evidence type="ECO:0000256" key="3">
    <source>
        <dbReference type="ARBA" id="ARBA00022475"/>
    </source>
</evidence>
<evidence type="ECO:0000256" key="4">
    <source>
        <dbReference type="ARBA" id="ARBA00022692"/>
    </source>
</evidence>
<dbReference type="CDD" id="cd06261">
    <property type="entry name" value="TM_PBP2"/>
    <property type="match status" value="1"/>
</dbReference>
<sequence length="306" mass="32469">MTAASSTKAAETKTKRAGARKEAFAAAGFLAPSYALLAVFVLVPLVAAFVVSLQQTDGFGAGEFVGAANYARLVDDPLFWRALINTLLFTALVTPLSMLFGLIAAVLLNSALPARPLWRSLVILPMAVSGVATGLIGILVFDQNSGVLNNLIGFLGLPAIDWQSSPGPAFASIVIATVWWRTGLNMLIYLAGLQGLGPDLYEAARLDGANAFQRFRNVTVPLLGPTSFFLLVLNVIYSFQVFDLVFVLTGGGPGGATSVLVTYAYETGFVTRDQGYAASIGMVLFLFALTFAAAQWRASRTKDLVE</sequence>
<dbReference type="InterPro" id="IPR000515">
    <property type="entry name" value="MetI-like"/>
</dbReference>
<dbReference type="InterPro" id="IPR051393">
    <property type="entry name" value="ABC_transporter_permease"/>
</dbReference>
<dbReference type="InterPro" id="IPR035906">
    <property type="entry name" value="MetI-like_sf"/>
</dbReference>
<evidence type="ECO:0000256" key="5">
    <source>
        <dbReference type="ARBA" id="ARBA00022989"/>
    </source>
</evidence>